<keyword evidence="1" id="KW-0472">Membrane</keyword>
<dbReference type="RefSeq" id="WP_156446518.1">
    <property type="nucleotide sequence ID" value="NZ_JBHSLU010000035.1"/>
</dbReference>
<evidence type="ECO:0000313" key="3">
    <source>
        <dbReference type="Proteomes" id="UP001596060"/>
    </source>
</evidence>
<accession>A0ABW0P5V8</accession>
<feature type="transmembrane region" description="Helical" evidence="1">
    <location>
        <begin position="20"/>
        <end position="44"/>
    </location>
</feature>
<keyword evidence="1" id="KW-1133">Transmembrane helix</keyword>
<keyword evidence="1" id="KW-0812">Transmembrane</keyword>
<dbReference type="EMBL" id="JBHSLU010000035">
    <property type="protein sequence ID" value="MFC5506154.1"/>
    <property type="molecule type" value="Genomic_DNA"/>
</dbReference>
<gene>
    <name evidence="2" type="ORF">ACFPN9_12895</name>
</gene>
<evidence type="ECO:0000313" key="2">
    <source>
        <dbReference type="EMBL" id="MFC5506154.1"/>
    </source>
</evidence>
<protein>
    <submittedName>
        <fullName evidence="2">Uncharacterized protein</fullName>
    </submittedName>
</protein>
<reference evidence="3" key="1">
    <citation type="journal article" date="2019" name="Int. J. Syst. Evol. Microbiol.">
        <title>The Global Catalogue of Microorganisms (GCM) 10K type strain sequencing project: providing services to taxonomists for standard genome sequencing and annotation.</title>
        <authorList>
            <consortium name="The Broad Institute Genomics Platform"/>
            <consortium name="The Broad Institute Genome Sequencing Center for Infectious Disease"/>
            <person name="Wu L."/>
            <person name="Ma J."/>
        </authorList>
    </citation>
    <scope>NUCLEOTIDE SEQUENCE [LARGE SCALE GENOMIC DNA]</scope>
    <source>
        <strain evidence="3">CCUG 43117</strain>
    </source>
</reference>
<sequence>MTRQEAAMQRFEDDFDIDLFLAVICGAIVQTVLFGFGTTLVLSIPPLAEHAAHLLIVALALSLLFAPFFGFWISLRLRYRNWGREAWLRGDDVCGKAVMRRDR</sequence>
<keyword evidence="3" id="KW-1185">Reference proteome</keyword>
<name>A0ABW0P5V8_9HYPH</name>
<proteinExistence type="predicted"/>
<comment type="caution">
    <text evidence="2">The sequence shown here is derived from an EMBL/GenBank/DDBJ whole genome shotgun (WGS) entry which is preliminary data.</text>
</comment>
<feature type="transmembrane region" description="Helical" evidence="1">
    <location>
        <begin position="50"/>
        <end position="75"/>
    </location>
</feature>
<dbReference type="Proteomes" id="UP001596060">
    <property type="component" value="Unassembled WGS sequence"/>
</dbReference>
<evidence type="ECO:0000256" key="1">
    <source>
        <dbReference type="SAM" id="Phobius"/>
    </source>
</evidence>
<organism evidence="2 3">
    <name type="scientific">Bosea massiliensis</name>
    <dbReference type="NCBI Taxonomy" id="151419"/>
    <lineage>
        <taxon>Bacteria</taxon>
        <taxon>Pseudomonadati</taxon>
        <taxon>Pseudomonadota</taxon>
        <taxon>Alphaproteobacteria</taxon>
        <taxon>Hyphomicrobiales</taxon>
        <taxon>Boseaceae</taxon>
        <taxon>Bosea</taxon>
    </lineage>
</organism>